<feature type="region of interest" description="Disordered" evidence="5">
    <location>
        <begin position="674"/>
        <end position="705"/>
    </location>
</feature>
<dbReference type="GO" id="GO:0000981">
    <property type="term" value="F:DNA-binding transcription factor activity, RNA polymerase II-specific"/>
    <property type="evidence" value="ECO:0007669"/>
    <property type="project" value="TreeGrafter"/>
</dbReference>
<feature type="compositionally biased region" description="Polar residues" evidence="5">
    <location>
        <begin position="86"/>
        <end position="97"/>
    </location>
</feature>
<keyword evidence="4" id="KW-0539">Nucleus</keyword>
<dbReference type="GO" id="GO:0005634">
    <property type="term" value="C:nucleus"/>
    <property type="evidence" value="ECO:0007669"/>
    <property type="project" value="TreeGrafter"/>
</dbReference>
<proteinExistence type="predicted"/>
<name>A0A8G0LIR6_9HYPO</name>
<keyword evidence="3" id="KW-0804">Transcription</keyword>
<sequence length="771" mass="86266">MRWGEAYLRDVSGEKATISVCLPVARRQWESRERTRVSRAGLTKNHLKVSSFHHLTPLPFRYVQSLLARINLLEQQVRQKGDDCHTSSPYSTPSTALATDGRGVSSSSVPLASTSDTLPRYRENPLTFTSSTTIPSQHDASPVNAMGAAVPARMVNDSLNVNKQYYGQSSIVSLLRQASRDRTRTENSQHAETQQAREARHVPSTTTTAKSASVELLHDQFCLPPRRVTDGLLDIYRKEAHIFHPWVHFDSFTALYRSIWSGDDLEEVVSDLPDIGLGGSNCPTTVFYCALNAMLAEACQFSDIPPQDKRSNSTMFYERARTLLQVDLLDSGSLSHIQTLLLVAQYLQCTEFATQCWNLVGMAYRMSVAIGLHHEEKSTGLSSLEREMRRRTWHACLQMELIMSMTMGRPVQLGVEHNVPLPLAIDDEYLSPTRCDCRQPDSIVSRNQYLVESLKLVQVLSQVLSTMYNATRDEEQKVSSGVPTSTMRAKLMDMLQIEASLDTFESSLHPSLKWDAYCSSMAANDVFVRQSNVLHARILHLKLLLHRPALSLYCSPKGSSDPSSEITSGLNRFPNPYPADSAVACVKAACGLIDVIHRAVVNGSASAWWYCVFYLISGSLVLALAESRDELVARLEANTLESAWSKCDQALCRMAKLVDGPVQDYATALRELRRRATERDRQQPEASQRENGQSVSEQAPTNQFESAGKTALQYETLHSQLRRQSHTFMGDLLQEYLDPPALQNWDAILNDVRLSYLAPEREDCPIPPGLY</sequence>
<accession>A0A8G0LIR6</accession>
<dbReference type="GO" id="GO:0008270">
    <property type="term" value="F:zinc ion binding"/>
    <property type="evidence" value="ECO:0007669"/>
    <property type="project" value="InterPro"/>
</dbReference>
<evidence type="ECO:0000313" key="7">
    <source>
        <dbReference type="EMBL" id="QYT01575.1"/>
    </source>
</evidence>
<dbReference type="InterPro" id="IPR051127">
    <property type="entry name" value="Fungal_SecMet_Regulators"/>
</dbReference>
<reference evidence="7 8" key="1">
    <citation type="journal article" date="2021" name="BMC Genomics">
        <title>Telomere-to-telomere genome assembly of asparaginase-producing Trichoderma simmonsii.</title>
        <authorList>
            <person name="Chung D."/>
            <person name="Kwon Y.M."/>
            <person name="Yang Y."/>
        </authorList>
    </citation>
    <scope>NUCLEOTIDE SEQUENCE [LARGE SCALE GENOMIC DNA]</scope>
    <source>
        <strain evidence="7 8">GH-Sj1</strain>
    </source>
</reference>
<evidence type="ECO:0000256" key="5">
    <source>
        <dbReference type="SAM" id="MobiDB-lite"/>
    </source>
</evidence>
<dbReference type="AlphaFoldDB" id="A0A8G0LIR6"/>
<dbReference type="PANTHER" id="PTHR47424:SF3">
    <property type="entry name" value="REGULATORY PROTEIN GAL4"/>
    <property type="match status" value="1"/>
</dbReference>
<feature type="region of interest" description="Disordered" evidence="5">
    <location>
        <begin position="178"/>
        <end position="209"/>
    </location>
</feature>
<dbReference type="InterPro" id="IPR007219">
    <property type="entry name" value="XnlR_reg_dom"/>
</dbReference>
<dbReference type="GO" id="GO:0006351">
    <property type="term" value="P:DNA-templated transcription"/>
    <property type="evidence" value="ECO:0007669"/>
    <property type="project" value="InterPro"/>
</dbReference>
<protein>
    <submittedName>
        <fullName evidence="7">Zn(2)-C6 fungal-type domain-containing protein</fullName>
    </submittedName>
</protein>
<evidence type="ECO:0000256" key="4">
    <source>
        <dbReference type="ARBA" id="ARBA00023242"/>
    </source>
</evidence>
<evidence type="ECO:0000256" key="3">
    <source>
        <dbReference type="ARBA" id="ARBA00023163"/>
    </source>
</evidence>
<evidence type="ECO:0000256" key="2">
    <source>
        <dbReference type="ARBA" id="ARBA00023125"/>
    </source>
</evidence>
<dbReference type="Pfam" id="PF04082">
    <property type="entry name" value="Fungal_trans"/>
    <property type="match status" value="1"/>
</dbReference>
<evidence type="ECO:0000256" key="1">
    <source>
        <dbReference type="ARBA" id="ARBA00023015"/>
    </source>
</evidence>
<evidence type="ECO:0000313" key="8">
    <source>
        <dbReference type="Proteomes" id="UP000826661"/>
    </source>
</evidence>
<organism evidence="7 8">
    <name type="scientific">Trichoderma simmonsii</name>
    <dbReference type="NCBI Taxonomy" id="1491479"/>
    <lineage>
        <taxon>Eukaryota</taxon>
        <taxon>Fungi</taxon>
        <taxon>Dikarya</taxon>
        <taxon>Ascomycota</taxon>
        <taxon>Pezizomycotina</taxon>
        <taxon>Sordariomycetes</taxon>
        <taxon>Hypocreomycetidae</taxon>
        <taxon>Hypocreales</taxon>
        <taxon>Hypocreaceae</taxon>
        <taxon>Trichoderma</taxon>
    </lineage>
</organism>
<feature type="compositionally biased region" description="Low complexity" evidence="5">
    <location>
        <begin position="105"/>
        <end position="115"/>
    </location>
</feature>
<gene>
    <name evidence="7" type="ORF">H0G86_008608</name>
</gene>
<feature type="domain" description="Xylanolytic transcriptional activator regulatory" evidence="6">
    <location>
        <begin position="356"/>
        <end position="428"/>
    </location>
</feature>
<feature type="compositionally biased region" description="Basic and acidic residues" evidence="5">
    <location>
        <begin position="674"/>
        <end position="683"/>
    </location>
</feature>
<dbReference type="Proteomes" id="UP000826661">
    <property type="component" value="Chromosome IV"/>
</dbReference>
<keyword evidence="2" id="KW-0238">DNA-binding</keyword>
<dbReference type="EMBL" id="CP075867">
    <property type="protein sequence ID" value="QYT01575.1"/>
    <property type="molecule type" value="Genomic_DNA"/>
</dbReference>
<keyword evidence="1" id="KW-0805">Transcription regulation</keyword>
<dbReference type="PANTHER" id="PTHR47424">
    <property type="entry name" value="REGULATORY PROTEIN GAL4"/>
    <property type="match status" value="1"/>
</dbReference>
<dbReference type="SMART" id="SM00906">
    <property type="entry name" value="Fungal_trans"/>
    <property type="match status" value="1"/>
</dbReference>
<keyword evidence="8" id="KW-1185">Reference proteome</keyword>
<feature type="compositionally biased region" description="Polar residues" evidence="5">
    <location>
        <begin position="684"/>
        <end position="705"/>
    </location>
</feature>
<feature type="region of interest" description="Disordered" evidence="5">
    <location>
        <begin position="80"/>
        <end position="122"/>
    </location>
</feature>
<feature type="compositionally biased region" description="Basic and acidic residues" evidence="5">
    <location>
        <begin position="178"/>
        <end position="201"/>
    </location>
</feature>
<dbReference type="GO" id="GO:0000435">
    <property type="term" value="P:positive regulation of transcription from RNA polymerase II promoter by galactose"/>
    <property type="evidence" value="ECO:0007669"/>
    <property type="project" value="TreeGrafter"/>
</dbReference>
<dbReference type="GO" id="GO:0000978">
    <property type="term" value="F:RNA polymerase II cis-regulatory region sequence-specific DNA binding"/>
    <property type="evidence" value="ECO:0007669"/>
    <property type="project" value="TreeGrafter"/>
</dbReference>
<dbReference type="CDD" id="cd12148">
    <property type="entry name" value="fungal_TF_MHR"/>
    <property type="match status" value="1"/>
</dbReference>
<evidence type="ECO:0000259" key="6">
    <source>
        <dbReference type="SMART" id="SM00906"/>
    </source>
</evidence>